<dbReference type="Gene3D" id="2.30.39.10">
    <property type="entry name" value="Alpha-1-antitrypsin, domain 1"/>
    <property type="match status" value="2"/>
</dbReference>
<protein>
    <recommendedName>
        <fullName evidence="10">Serpin domain-containing protein</fullName>
    </recommendedName>
</protein>
<dbReference type="PANTHER" id="PTHR11461:SF211">
    <property type="entry name" value="GH10112P-RELATED"/>
    <property type="match status" value="1"/>
</dbReference>
<dbReference type="PANTHER" id="PTHR11461">
    <property type="entry name" value="SERINE PROTEASE INHIBITOR, SERPIN"/>
    <property type="match status" value="1"/>
</dbReference>
<dbReference type="SMART" id="SM00093">
    <property type="entry name" value="SERPIN"/>
    <property type="match status" value="1"/>
</dbReference>
<dbReference type="InterPro" id="IPR023796">
    <property type="entry name" value="Serpin_dom"/>
</dbReference>
<dbReference type="InterPro" id="IPR036186">
    <property type="entry name" value="Serpin_sf"/>
</dbReference>
<dbReference type="PROSITE" id="PS00284">
    <property type="entry name" value="SERPIN"/>
    <property type="match status" value="1"/>
</dbReference>
<evidence type="ECO:0000256" key="1">
    <source>
        <dbReference type="ARBA" id="ARBA00004613"/>
    </source>
</evidence>
<evidence type="ECO:0000313" key="12">
    <source>
        <dbReference type="Proteomes" id="UP001209878"/>
    </source>
</evidence>
<evidence type="ECO:0000259" key="10">
    <source>
        <dbReference type="SMART" id="SM00093"/>
    </source>
</evidence>
<dbReference type="Pfam" id="PF00079">
    <property type="entry name" value="Serpin"/>
    <property type="match status" value="1"/>
</dbReference>
<keyword evidence="3" id="KW-0964">Secreted</keyword>
<dbReference type="Gene3D" id="3.30.497.10">
    <property type="entry name" value="Antithrombin, subunit I, domain 2"/>
    <property type="match status" value="1"/>
</dbReference>
<evidence type="ECO:0000256" key="3">
    <source>
        <dbReference type="ARBA" id="ARBA00022525"/>
    </source>
</evidence>
<reference evidence="11" key="1">
    <citation type="journal article" date="2023" name="Mol. Biol. Evol.">
        <title>Third-Generation Sequencing Reveals the Adaptive Role of the Epigenome in Three Deep-Sea Polychaetes.</title>
        <authorList>
            <person name="Perez M."/>
            <person name="Aroh O."/>
            <person name="Sun Y."/>
            <person name="Lan Y."/>
            <person name="Juniper S.K."/>
            <person name="Young C.R."/>
            <person name="Angers B."/>
            <person name="Qian P.Y."/>
        </authorList>
    </citation>
    <scope>NUCLEOTIDE SEQUENCE</scope>
    <source>
        <strain evidence="11">R07B-5</strain>
    </source>
</reference>
<comment type="caution">
    <text evidence="11">The sequence shown here is derived from an EMBL/GenBank/DDBJ whole genome shotgun (WGS) entry which is preliminary data.</text>
</comment>
<gene>
    <name evidence="11" type="ORF">NP493_3059g00003</name>
</gene>
<comment type="subcellular location">
    <subcellularLocation>
        <location evidence="1">Secreted</location>
    </subcellularLocation>
</comment>
<comment type="similarity">
    <text evidence="2 8">Belongs to the serpin family.</text>
</comment>
<evidence type="ECO:0000256" key="5">
    <source>
        <dbReference type="ARBA" id="ARBA00022729"/>
    </source>
</evidence>
<dbReference type="InterPro" id="IPR042185">
    <property type="entry name" value="Serpin_sf_2"/>
</dbReference>
<feature type="domain" description="Serpin" evidence="10">
    <location>
        <begin position="37"/>
        <end position="398"/>
    </location>
</feature>
<dbReference type="InterPro" id="IPR000215">
    <property type="entry name" value="Serpin_fam"/>
</dbReference>
<proteinExistence type="inferred from homology"/>
<feature type="chain" id="PRO_5041978304" description="Serpin domain-containing protein" evidence="9">
    <location>
        <begin position="23"/>
        <end position="398"/>
    </location>
</feature>
<keyword evidence="7" id="KW-0325">Glycoprotein</keyword>
<evidence type="ECO:0000313" key="11">
    <source>
        <dbReference type="EMBL" id="KAK2149106.1"/>
    </source>
</evidence>
<evidence type="ECO:0000256" key="4">
    <source>
        <dbReference type="ARBA" id="ARBA00022690"/>
    </source>
</evidence>
<dbReference type="GO" id="GO:0005615">
    <property type="term" value="C:extracellular space"/>
    <property type="evidence" value="ECO:0007669"/>
    <property type="project" value="InterPro"/>
</dbReference>
<dbReference type="InterPro" id="IPR042178">
    <property type="entry name" value="Serpin_sf_1"/>
</dbReference>
<dbReference type="GO" id="GO:0004867">
    <property type="term" value="F:serine-type endopeptidase inhibitor activity"/>
    <property type="evidence" value="ECO:0007669"/>
    <property type="project" value="UniProtKB-KW"/>
</dbReference>
<evidence type="ECO:0000256" key="9">
    <source>
        <dbReference type="SAM" id="SignalP"/>
    </source>
</evidence>
<keyword evidence="4" id="KW-0646">Protease inhibitor</keyword>
<evidence type="ECO:0000256" key="2">
    <source>
        <dbReference type="ARBA" id="ARBA00009500"/>
    </source>
</evidence>
<dbReference type="FunFam" id="3.30.497.10:FF:000031">
    <property type="entry name" value="Putative salivary serpin"/>
    <property type="match status" value="1"/>
</dbReference>
<dbReference type="InterPro" id="IPR023795">
    <property type="entry name" value="Serpin_CS"/>
</dbReference>
<name>A0AAD9JAR0_RIDPI</name>
<keyword evidence="5 9" id="KW-0732">Signal</keyword>
<dbReference type="Proteomes" id="UP001209878">
    <property type="component" value="Unassembled WGS sequence"/>
</dbReference>
<dbReference type="AlphaFoldDB" id="A0AAD9JAR0"/>
<dbReference type="EMBL" id="JAODUO010003051">
    <property type="protein sequence ID" value="KAK2149106.1"/>
    <property type="molecule type" value="Genomic_DNA"/>
</dbReference>
<sequence>MQNHWLLLGAVLLLGAIDVTSSYRVWQLAAANGRFAYDMYRTVVSEANGDNVFFSPFSISTALSMTYAGARRQTAYEMCLVLGYCNFGFSVHATFRATLGSLNYGSGGQYILALANRLFAQKDFNIRLRYKKLTAIYYSAELQELDFEKHPAAAADYINNWVEEQTHDKIQDFVSEDMVNNAALVLVNAIYFKALWKYPFNPEGSGKAPFYLSATEWVDADMMEQVGFFRYSDMNQLDCQILQLPYKGERLSMYILLPNTVDGLASLESRVTFDSVVSDLAMARMEEVKVRLPKFTMSLGMKLNKVLQDMGMKQAFDEMNADFSDISPTVRLYLTEVVHKAFVTVGEKGTEAAAATGVIAMPTGIFNFKYFTANHPFLFLIGDITTGSILFMGRLMKP</sequence>
<organism evidence="11 12">
    <name type="scientific">Ridgeia piscesae</name>
    <name type="common">Tubeworm</name>
    <dbReference type="NCBI Taxonomy" id="27915"/>
    <lineage>
        <taxon>Eukaryota</taxon>
        <taxon>Metazoa</taxon>
        <taxon>Spiralia</taxon>
        <taxon>Lophotrochozoa</taxon>
        <taxon>Annelida</taxon>
        <taxon>Polychaeta</taxon>
        <taxon>Sedentaria</taxon>
        <taxon>Canalipalpata</taxon>
        <taxon>Sabellida</taxon>
        <taxon>Siboglinidae</taxon>
        <taxon>Ridgeia</taxon>
    </lineage>
</organism>
<dbReference type="SUPFAM" id="SSF56574">
    <property type="entry name" value="Serpins"/>
    <property type="match status" value="1"/>
</dbReference>
<feature type="signal peptide" evidence="9">
    <location>
        <begin position="1"/>
        <end position="22"/>
    </location>
</feature>
<accession>A0AAD9JAR0</accession>
<dbReference type="CDD" id="cd19590">
    <property type="entry name" value="serpin_thermopin-like"/>
    <property type="match status" value="1"/>
</dbReference>
<keyword evidence="6" id="KW-0722">Serine protease inhibitor</keyword>
<evidence type="ECO:0000256" key="8">
    <source>
        <dbReference type="RuleBase" id="RU000411"/>
    </source>
</evidence>
<evidence type="ECO:0000256" key="6">
    <source>
        <dbReference type="ARBA" id="ARBA00022900"/>
    </source>
</evidence>
<dbReference type="FunFam" id="2.30.39.10:FF:000030">
    <property type="entry name" value="Serpin 2"/>
    <property type="match status" value="1"/>
</dbReference>
<evidence type="ECO:0000256" key="7">
    <source>
        <dbReference type="ARBA" id="ARBA00023180"/>
    </source>
</evidence>
<keyword evidence="12" id="KW-1185">Reference proteome</keyword>